<dbReference type="PANTHER" id="PTHR30055">
    <property type="entry name" value="HTH-TYPE TRANSCRIPTIONAL REGULATOR RUTR"/>
    <property type="match status" value="1"/>
</dbReference>
<dbReference type="SUPFAM" id="SSF46689">
    <property type="entry name" value="Homeodomain-like"/>
    <property type="match status" value="1"/>
</dbReference>
<dbReference type="InterPro" id="IPR001647">
    <property type="entry name" value="HTH_TetR"/>
</dbReference>
<organism evidence="5 6">
    <name type="scientific">Streptomyces thermolineatus</name>
    <dbReference type="NCBI Taxonomy" id="44033"/>
    <lineage>
        <taxon>Bacteria</taxon>
        <taxon>Bacillati</taxon>
        <taxon>Actinomycetota</taxon>
        <taxon>Actinomycetes</taxon>
        <taxon>Kitasatosporales</taxon>
        <taxon>Streptomycetaceae</taxon>
        <taxon>Streptomyces</taxon>
    </lineage>
</organism>
<evidence type="ECO:0000256" key="2">
    <source>
        <dbReference type="PROSITE-ProRule" id="PRU00335"/>
    </source>
</evidence>
<feature type="compositionally biased region" description="Low complexity" evidence="3">
    <location>
        <begin position="10"/>
        <end position="25"/>
    </location>
</feature>
<sequence>MSRRSEPRGSEAAVARVAEGRAAAEPTSAEQRARYLRILEVAAELASDKGLERVQMHEVAKGAGVAIGTLYRYFPSKTHLFVGVMADQVERLSERLSKRPRAGVRPDEAAFEVMQKSTRALMRRPALAMAMISSSNAANAATVSDVGRIDRGFRKILLDAMGLEHPTAHDITLLRLLLQLWYGVLQSSLNGRISMPDAESDVRLACRLLLAGLSNAAPGSPPPAED</sequence>
<keyword evidence="6" id="KW-1185">Reference proteome</keyword>
<evidence type="ECO:0000313" key="5">
    <source>
        <dbReference type="EMBL" id="GAA2483134.1"/>
    </source>
</evidence>
<protein>
    <submittedName>
        <fullName evidence="5">TetR family transcriptional regulator</fullName>
    </submittedName>
</protein>
<feature type="DNA-binding region" description="H-T-H motif" evidence="2">
    <location>
        <begin position="55"/>
        <end position="74"/>
    </location>
</feature>
<evidence type="ECO:0000313" key="6">
    <source>
        <dbReference type="Proteomes" id="UP001501358"/>
    </source>
</evidence>
<accession>A0ABN3LHJ6</accession>
<gene>
    <name evidence="5" type="ORF">GCM10010406_19350</name>
</gene>
<reference evidence="5 6" key="1">
    <citation type="journal article" date="2019" name="Int. J. Syst. Evol. Microbiol.">
        <title>The Global Catalogue of Microorganisms (GCM) 10K type strain sequencing project: providing services to taxonomists for standard genome sequencing and annotation.</title>
        <authorList>
            <consortium name="The Broad Institute Genomics Platform"/>
            <consortium name="The Broad Institute Genome Sequencing Center for Infectious Disease"/>
            <person name="Wu L."/>
            <person name="Ma J."/>
        </authorList>
    </citation>
    <scope>NUCLEOTIDE SEQUENCE [LARGE SCALE GENOMIC DNA]</scope>
    <source>
        <strain evidence="5 6">JCM 6307</strain>
    </source>
</reference>
<evidence type="ECO:0000256" key="3">
    <source>
        <dbReference type="SAM" id="MobiDB-lite"/>
    </source>
</evidence>
<dbReference type="Pfam" id="PF17925">
    <property type="entry name" value="TetR_C_20"/>
    <property type="match status" value="1"/>
</dbReference>
<keyword evidence="1 2" id="KW-0238">DNA-binding</keyword>
<evidence type="ECO:0000259" key="4">
    <source>
        <dbReference type="PROSITE" id="PS50977"/>
    </source>
</evidence>
<feature type="region of interest" description="Disordered" evidence="3">
    <location>
        <begin position="1"/>
        <end position="26"/>
    </location>
</feature>
<dbReference type="Proteomes" id="UP001501358">
    <property type="component" value="Unassembled WGS sequence"/>
</dbReference>
<dbReference type="PANTHER" id="PTHR30055:SF242">
    <property type="entry name" value="HTH-TYPE TRANSCRIPTIONAL REPRESSOR KSTR"/>
    <property type="match status" value="1"/>
</dbReference>
<name>A0ABN3LHJ6_9ACTN</name>
<dbReference type="Gene3D" id="1.10.357.10">
    <property type="entry name" value="Tetracycline Repressor, domain 2"/>
    <property type="match status" value="1"/>
</dbReference>
<dbReference type="PRINTS" id="PR00455">
    <property type="entry name" value="HTHTETR"/>
</dbReference>
<dbReference type="PROSITE" id="PS50977">
    <property type="entry name" value="HTH_TETR_2"/>
    <property type="match status" value="1"/>
</dbReference>
<dbReference type="EMBL" id="BAAATA010000008">
    <property type="protein sequence ID" value="GAA2483134.1"/>
    <property type="molecule type" value="Genomic_DNA"/>
</dbReference>
<proteinExistence type="predicted"/>
<comment type="caution">
    <text evidence="5">The sequence shown here is derived from an EMBL/GenBank/DDBJ whole genome shotgun (WGS) entry which is preliminary data.</text>
</comment>
<dbReference type="InterPro" id="IPR009057">
    <property type="entry name" value="Homeodomain-like_sf"/>
</dbReference>
<evidence type="ECO:0000256" key="1">
    <source>
        <dbReference type="ARBA" id="ARBA00023125"/>
    </source>
</evidence>
<dbReference type="Pfam" id="PF00440">
    <property type="entry name" value="TetR_N"/>
    <property type="match status" value="1"/>
</dbReference>
<dbReference type="InterPro" id="IPR050109">
    <property type="entry name" value="HTH-type_TetR-like_transc_reg"/>
</dbReference>
<feature type="domain" description="HTH tetR-type" evidence="4">
    <location>
        <begin position="32"/>
        <end position="92"/>
    </location>
</feature>
<dbReference type="InterPro" id="IPR041642">
    <property type="entry name" value="KstR_C"/>
</dbReference>